<evidence type="ECO:0000259" key="1">
    <source>
        <dbReference type="Pfam" id="PF14216"/>
    </source>
</evidence>
<dbReference type="InterPro" id="IPR025475">
    <property type="entry name" value="DUF4326"/>
</dbReference>
<reference evidence="2" key="1">
    <citation type="journal article" date="2021" name="Proc. Natl. Acad. Sci. U.S.A.">
        <title>A Catalog of Tens of Thousands of Viruses from Human Metagenomes Reveals Hidden Associations with Chronic Diseases.</title>
        <authorList>
            <person name="Tisza M.J."/>
            <person name="Buck C.B."/>
        </authorList>
    </citation>
    <scope>NUCLEOTIDE SEQUENCE</scope>
    <source>
        <strain evidence="2">Ctu2j3</strain>
    </source>
</reference>
<protein>
    <recommendedName>
        <fullName evidence="1">DUF4326 domain-containing protein</fullName>
    </recommendedName>
</protein>
<organism evidence="2">
    <name type="scientific">Myoviridae sp. ctu2j3</name>
    <dbReference type="NCBI Taxonomy" id="2825197"/>
    <lineage>
        <taxon>Viruses</taxon>
        <taxon>Duplodnaviria</taxon>
        <taxon>Heunggongvirae</taxon>
        <taxon>Uroviricota</taxon>
        <taxon>Caudoviricetes</taxon>
    </lineage>
</organism>
<proteinExistence type="predicted"/>
<evidence type="ECO:0000313" key="2">
    <source>
        <dbReference type="EMBL" id="DAF94238.1"/>
    </source>
</evidence>
<dbReference type="EMBL" id="BK016090">
    <property type="protein sequence ID" value="DAF94173.1"/>
    <property type="molecule type" value="Genomic_DNA"/>
</dbReference>
<feature type="domain" description="DUF4326" evidence="1">
    <location>
        <begin position="8"/>
        <end position="87"/>
    </location>
</feature>
<sequence length="98" mass="11149">MNHPLVRNHKEEYDVYIGRPSRWGNPFSLKGMTRKESLACHKKWIDGLIEAPCGTKPPTRAEIRKALKGQRLGCYCRPKPCHGDYLAAIANEKRGLFA</sequence>
<name>A0A8S5UIP6_9CAUD</name>
<dbReference type="EMBL" id="BK016090">
    <property type="protein sequence ID" value="DAF94238.1"/>
    <property type="molecule type" value="Genomic_DNA"/>
</dbReference>
<accession>A0A8S5UIP6</accession>
<dbReference type="Pfam" id="PF14216">
    <property type="entry name" value="DUF4326"/>
    <property type="match status" value="1"/>
</dbReference>